<evidence type="ECO:0000313" key="11">
    <source>
        <dbReference type="Proteomes" id="UP000032266"/>
    </source>
</evidence>
<feature type="transmembrane region" description="Helical" evidence="8">
    <location>
        <begin position="239"/>
        <end position="260"/>
    </location>
</feature>
<dbReference type="STRING" id="1445510.YC6258_02430"/>
<feature type="transmembrane region" description="Helical" evidence="8">
    <location>
        <begin position="297"/>
        <end position="319"/>
    </location>
</feature>
<feature type="transmembrane region" description="Helical" evidence="8">
    <location>
        <begin position="200"/>
        <end position="219"/>
    </location>
</feature>
<feature type="transmembrane region" description="Helical" evidence="8">
    <location>
        <begin position="328"/>
        <end position="346"/>
    </location>
</feature>
<comment type="subcellular location">
    <subcellularLocation>
        <location evidence="1">Cell inner membrane</location>
        <topology evidence="1">Multi-pass membrane protein</topology>
    </subcellularLocation>
</comment>
<dbReference type="AlphaFoldDB" id="A0A0C5VM87"/>
<dbReference type="InterPro" id="IPR026032">
    <property type="entry name" value="HcaT-like"/>
</dbReference>
<feature type="domain" description="Major facilitator superfamily (MFS) profile" evidence="9">
    <location>
        <begin position="201"/>
        <end position="397"/>
    </location>
</feature>
<dbReference type="InterPro" id="IPR024989">
    <property type="entry name" value="MFS_assoc_dom"/>
</dbReference>
<keyword evidence="11" id="KW-1185">Reference proteome</keyword>
<dbReference type="Gene3D" id="1.20.1250.20">
    <property type="entry name" value="MFS general substrate transporter like domains"/>
    <property type="match status" value="2"/>
</dbReference>
<dbReference type="GO" id="GO:0005886">
    <property type="term" value="C:plasma membrane"/>
    <property type="evidence" value="ECO:0007669"/>
    <property type="project" value="UniProtKB-SubCell"/>
</dbReference>
<dbReference type="PANTHER" id="PTHR23522">
    <property type="entry name" value="BLL5896 PROTEIN"/>
    <property type="match status" value="1"/>
</dbReference>
<evidence type="ECO:0000256" key="8">
    <source>
        <dbReference type="SAM" id="Phobius"/>
    </source>
</evidence>
<sequence length="397" mass="43976">MPYIRLSLLYFAYYAIFGVLIPYLGRYLNHYGYDFQQIGIAMACLTGINMLAPFVLARISDVLGVRLPLARAAALLMILAAWLFEPQVGFGRVILSVLLIGSGLSMVLPQLEAVTLDYLGENKHRYGFIRSWGAVGFTSIVWTVGPIMDEYGIQWYRYLLMATVVALFAFMFLLKDPEYHSYGETGAEIKGNGLEHFKELFVIILFIVYLINQTALAPYNSFADLYWQSWGHSSSSIGVLLAVAPIAETALTFLIPIVLFRYGYFKILCLALSLSVIRWFVMASVPGNFAAMAAVQLIHAFSFGAMHVTAMFLIGQVFYRHQRGMGQSLYVCLVSGLGLVLGNVYGGHFWNGGEGARLVFFSSSAMCLIALVLAVLYMRPQKLLALSAARTGQNTAV</sequence>
<feature type="transmembrane region" description="Helical" evidence="8">
    <location>
        <begin position="90"/>
        <end position="108"/>
    </location>
</feature>
<feature type="transmembrane region" description="Helical" evidence="8">
    <location>
        <begin position="7"/>
        <end position="25"/>
    </location>
</feature>
<dbReference type="InterPro" id="IPR020846">
    <property type="entry name" value="MFS_dom"/>
</dbReference>
<gene>
    <name evidence="10" type="ORF">YC6258_02430</name>
</gene>
<evidence type="ECO:0000256" key="5">
    <source>
        <dbReference type="ARBA" id="ARBA00022692"/>
    </source>
</evidence>
<name>A0A0C5VM87_9GAMM</name>
<feature type="transmembrane region" description="Helical" evidence="8">
    <location>
        <begin position="358"/>
        <end position="378"/>
    </location>
</feature>
<evidence type="ECO:0000256" key="7">
    <source>
        <dbReference type="ARBA" id="ARBA00023136"/>
    </source>
</evidence>
<dbReference type="Pfam" id="PF12832">
    <property type="entry name" value="MFS_1_like"/>
    <property type="match status" value="1"/>
</dbReference>
<dbReference type="RefSeq" id="WP_044616990.1">
    <property type="nucleotide sequence ID" value="NZ_CP007142.1"/>
</dbReference>
<protein>
    <recommendedName>
        <fullName evidence="9">Major facilitator superfamily (MFS) profile domain-containing protein</fullName>
    </recommendedName>
</protein>
<dbReference type="SUPFAM" id="SSF103473">
    <property type="entry name" value="MFS general substrate transporter"/>
    <property type="match status" value="1"/>
</dbReference>
<evidence type="ECO:0000256" key="2">
    <source>
        <dbReference type="ARBA" id="ARBA00022448"/>
    </source>
</evidence>
<accession>A0A0C5VM87</accession>
<dbReference type="HOGENOM" id="CLU_013133_6_0_6"/>
<feature type="transmembrane region" description="Helical" evidence="8">
    <location>
        <begin position="68"/>
        <end position="84"/>
    </location>
</feature>
<keyword evidence="2" id="KW-0813">Transport</keyword>
<evidence type="ECO:0000313" key="10">
    <source>
        <dbReference type="EMBL" id="AJQ94468.1"/>
    </source>
</evidence>
<keyword evidence="5 8" id="KW-0812">Transmembrane</keyword>
<feature type="transmembrane region" description="Helical" evidence="8">
    <location>
        <begin position="37"/>
        <end position="56"/>
    </location>
</feature>
<dbReference type="PIRSF" id="PIRSF004925">
    <property type="entry name" value="HcaT"/>
    <property type="match status" value="1"/>
</dbReference>
<feature type="transmembrane region" description="Helical" evidence="8">
    <location>
        <begin position="154"/>
        <end position="174"/>
    </location>
</feature>
<dbReference type="GO" id="GO:0030395">
    <property type="term" value="F:lactose binding"/>
    <property type="evidence" value="ECO:0007669"/>
    <property type="project" value="TreeGrafter"/>
</dbReference>
<reference evidence="10 11" key="1">
    <citation type="submission" date="2014-01" db="EMBL/GenBank/DDBJ databases">
        <title>Full genme sequencing of cellulolytic bacterium Gynuella sunshinyii YC6258T gen. nov., sp. nov.</title>
        <authorList>
            <person name="Khan H."/>
            <person name="Chung E.J."/>
            <person name="Chung Y.R."/>
        </authorList>
    </citation>
    <scope>NUCLEOTIDE SEQUENCE [LARGE SCALE GENOMIC DNA]</scope>
    <source>
        <strain evidence="10 11">YC6258</strain>
    </source>
</reference>
<evidence type="ECO:0000256" key="6">
    <source>
        <dbReference type="ARBA" id="ARBA00022989"/>
    </source>
</evidence>
<keyword evidence="7 8" id="KW-0472">Membrane</keyword>
<evidence type="ECO:0000256" key="4">
    <source>
        <dbReference type="ARBA" id="ARBA00022519"/>
    </source>
</evidence>
<dbReference type="GO" id="GO:0015528">
    <property type="term" value="F:lactose:proton symporter activity"/>
    <property type="evidence" value="ECO:0007669"/>
    <property type="project" value="TreeGrafter"/>
</dbReference>
<keyword evidence="3" id="KW-1003">Cell membrane</keyword>
<dbReference type="PANTHER" id="PTHR23522:SF10">
    <property type="entry name" value="3-PHENYLPROPIONIC ACID TRANSPORTER-RELATED"/>
    <property type="match status" value="1"/>
</dbReference>
<evidence type="ECO:0000256" key="1">
    <source>
        <dbReference type="ARBA" id="ARBA00004429"/>
    </source>
</evidence>
<dbReference type="EMBL" id="CP007142">
    <property type="protein sequence ID" value="AJQ94468.1"/>
    <property type="molecule type" value="Genomic_DNA"/>
</dbReference>
<organism evidence="10 11">
    <name type="scientific">Gynuella sunshinyii YC6258</name>
    <dbReference type="NCBI Taxonomy" id="1445510"/>
    <lineage>
        <taxon>Bacteria</taxon>
        <taxon>Pseudomonadati</taxon>
        <taxon>Pseudomonadota</taxon>
        <taxon>Gammaproteobacteria</taxon>
        <taxon>Oceanospirillales</taxon>
        <taxon>Saccharospirillaceae</taxon>
        <taxon>Gynuella</taxon>
    </lineage>
</organism>
<keyword evidence="4" id="KW-0997">Cell inner membrane</keyword>
<evidence type="ECO:0000259" key="9">
    <source>
        <dbReference type="PROSITE" id="PS50850"/>
    </source>
</evidence>
<feature type="transmembrane region" description="Helical" evidence="8">
    <location>
        <begin position="267"/>
        <end position="285"/>
    </location>
</feature>
<keyword evidence="6 8" id="KW-1133">Transmembrane helix</keyword>
<dbReference type="InterPro" id="IPR036259">
    <property type="entry name" value="MFS_trans_sf"/>
</dbReference>
<feature type="transmembrane region" description="Helical" evidence="8">
    <location>
        <begin position="129"/>
        <end position="148"/>
    </location>
</feature>
<dbReference type="KEGG" id="gsn:YC6258_02430"/>
<evidence type="ECO:0000256" key="3">
    <source>
        <dbReference type="ARBA" id="ARBA00022475"/>
    </source>
</evidence>
<dbReference type="PROSITE" id="PS50850">
    <property type="entry name" value="MFS"/>
    <property type="match status" value="1"/>
</dbReference>
<proteinExistence type="predicted"/>
<dbReference type="Proteomes" id="UP000032266">
    <property type="component" value="Chromosome"/>
</dbReference>